<dbReference type="InterPro" id="IPR036663">
    <property type="entry name" value="Fumarylacetoacetase_C_sf"/>
</dbReference>
<accession>A0A8F5BPB0</accession>
<dbReference type="Gene3D" id="3.90.850.10">
    <property type="entry name" value="Fumarylacetoacetase-like, C-terminal domain"/>
    <property type="match status" value="1"/>
</dbReference>
<dbReference type="GO" id="GO:0046872">
    <property type="term" value="F:metal ion binding"/>
    <property type="evidence" value="ECO:0007669"/>
    <property type="project" value="UniProtKB-KW"/>
</dbReference>
<reference evidence="4" key="1">
    <citation type="journal article" date="2021" name="Environ. Microbiol.">
        <title>New insights into the diversity and evolution of the archaeal mobilome from three complete genomes of Saccharolobus shibatae.</title>
        <authorList>
            <person name="Medvedeva S."/>
            <person name="Brandt D."/>
            <person name="Cvirkaite-Krupovic V."/>
            <person name="Liu Y."/>
            <person name="Severinov K."/>
            <person name="Ishino S."/>
            <person name="Ishino Y."/>
            <person name="Prangishvili D."/>
            <person name="Kalinowski J."/>
            <person name="Krupovic M."/>
        </authorList>
    </citation>
    <scope>NUCLEOTIDE SEQUENCE</scope>
    <source>
        <strain evidence="4">B12</strain>
    </source>
</reference>
<dbReference type="Proteomes" id="UP000694018">
    <property type="component" value="Chromosome"/>
</dbReference>
<dbReference type="KEGG" id="sshi:J5U23_01852"/>
<sequence length="334" mass="37601">MSFKKSLLLCLIKLLIRPIMVKLLFFSPTPNESKRVGVYLNGKIVDLVNAYRVIYSAEPPNWFFDMKALIEGGEEAINLVNNLINKINKNEQDDSRKIFFDPNNITYYPPVPNPEKIFLLAVNYRAHGSEAGAKPPDEPYIFTKFTNALIGHNQAVLIPKSSTKVDHEVELAVIIGKKCKYIKSSEAYNYVFGYTILNDVSFRDRQLPPGWPKVSDPYGQRWVHGKGMDTGAPMGPWIVTKDEIPNPYSLKLTLRVNGEVRQEGYAEDMIFKIDQVIEYLSNGITLKPGDVISTGTPPGVALATGKYLKPGDVMEAEISNIGVLRNYLVEEKWI</sequence>
<dbReference type="AlphaFoldDB" id="A0A8F5BPB0"/>
<dbReference type="GO" id="GO:0018800">
    <property type="term" value="F:5-oxopent-3-ene-1,2,5-tricarboxylate decarboxylase activity"/>
    <property type="evidence" value="ECO:0007669"/>
    <property type="project" value="UniProtKB-EC"/>
</dbReference>
<dbReference type="EMBL" id="CP077717">
    <property type="protein sequence ID" value="QXJ28983.1"/>
    <property type="molecule type" value="Genomic_DNA"/>
</dbReference>
<name>A0A8F5BPB0_SACSH</name>
<gene>
    <name evidence="4" type="ORF">J5U23_01852</name>
</gene>
<dbReference type="PANTHER" id="PTHR42796:SF4">
    <property type="entry name" value="FUMARYLACETOACETATE HYDROLASE DOMAIN-CONTAINING PROTEIN 2A"/>
    <property type="match status" value="1"/>
</dbReference>
<proteinExistence type="inferred from homology"/>
<evidence type="ECO:0000259" key="3">
    <source>
        <dbReference type="Pfam" id="PF01557"/>
    </source>
</evidence>
<dbReference type="InterPro" id="IPR051121">
    <property type="entry name" value="FAH"/>
</dbReference>
<evidence type="ECO:0000313" key="4">
    <source>
        <dbReference type="EMBL" id="QXJ28983.1"/>
    </source>
</evidence>
<protein>
    <submittedName>
        <fullName evidence="4">5-carboxymethyl-2-oxo-hex-3-ene-1,7-dioate decarboxylase</fullName>
        <ecNumber evidence="4">4.1.1.68</ecNumber>
    </submittedName>
</protein>
<organism evidence="4 5">
    <name type="scientific">Saccharolobus shibatae (strain ATCC 51178 / DSM 5389 / JCM 8931 / NBRC 15437 / B12)</name>
    <name type="common">Sulfolobus shibatae</name>
    <dbReference type="NCBI Taxonomy" id="523848"/>
    <lineage>
        <taxon>Archaea</taxon>
        <taxon>Thermoproteota</taxon>
        <taxon>Thermoprotei</taxon>
        <taxon>Sulfolobales</taxon>
        <taxon>Sulfolobaceae</taxon>
        <taxon>Saccharolobus</taxon>
    </lineage>
</organism>
<keyword evidence="4" id="KW-0456">Lyase</keyword>
<feature type="domain" description="Fumarylacetoacetase-like C-terminal" evidence="3">
    <location>
        <begin position="116"/>
        <end position="328"/>
    </location>
</feature>
<keyword evidence="2" id="KW-0479">Metal-binding</keyword>
<comment type="similarity">
    <text evidence="1">Belongs to the FAH family.</text>
</comment>
<dbReference type="GO" id="GO:0019752">
    <property type="term" value="P:carboxylic acid metabolic process"/>
    <property type="evidence" value="ECO:0007669"/>
    <property type="project" value="UniProtKB-ARBA"/>
</dbReference>
<dbReference type="FunFam" id="3.90.850.10:FF:000002">
    <property type="entry name" value="2-hydroxyhepta-2,4-diene-1,7-dioate isomerase"/>
    <property type="match status" value="1"/>
</dbReference>
<evidence type="ECO:0000256" key="2">
    <source>
        <dbReference type="ARBA" id="ARBA00022723"/>
    </source>
</evidence>
<evidence type="ECO:0000313" key="5">
    <source>
        <dbReference type="Proteomes" id="UP000694018"/>
    </source>
</evidence>
<dbReference type="Pfam" id="PF01557">
    <property type="entry name" value="FAA_hydrolase"/>
    <property type="match status" value="1"/>
</dbReference>
<dbReference type="GO" id="GO:0016853">
    <property type="term" value="F:isomerase activity"/>
    <property type="evidence" value="ECO:0007669"/>
    <property type="project" value="UniProtKB-ARBA"/>
</dbReference>
<dbReference type="EC" id="4.1.1.68" evidence="4"/>
<dbReference type="SUPFAM" id="SSF56529">
    <property type="entry name" value="FAH"/>
    <property type="match status" value="1"/>
</dbReference>
<dbReference type="InterPro" id="IPR011234">
    <property type="entry name" value="Fumarylacetoacetase-like_C"/>
</dbReference>
<evidence type="ECO:0000256" key="1">
    <source>
        <dbReference type="ARBA" id="ARBA00010211"/>
    </source>
</evidence>
<dbReference type="PANTHER" id="PTHR42796">
    <property type="entry name" value="FUMARYLACETOACETATE HYDROLASE DOMAIN-CONTAINING PROTEIN 2A-RELATED"/>
    <property type="match status" value="1"/>
</dbReference>